<proteinExistence type="predicted"/>
<name>A0A8G2MTG2_RHILV</name>
<evidence type="ECO:0000313" key="1">
    <source>
        <dbReference type="EMBL" id="TBX93808.1"/>
    </source>
</evidence>
<evidence type="ECO:0000313" key="2">
    <source>
        <dbReference type="Proteomes" id="UP000291866"/>
    </source>
</evidence>
<comment type="caution">
    <text evidence="1">The sequence shown here is derived from an EMBL/GenBank/DDBJ whole genome shotgun (WGS) entry which is preliminary data.</text>
</comment>
<dbReference type="Proteomes" id="UP000291866">
    <property type="component" value="Unassembled WGS sequence"/>
</dbReference>
<reference evidence="1 2" key="1">
    <citation type="submission" date="2019-02" db="EMBL/GenBank/DDBJ databases">
        <title>The competitiveness to form nodules shapes the capacities of Rhizobium leguminosarum sv viciae communities to promote symbiosis with specific hosts.</title>
        <authorList>
            <person name="Boivin S."/>
            <person name="Lepetit M."/>
        </authorList>
    </citation>
    <scope>NUCLEOTIDE SEQUENCE [LARGE SCALE GENOMIC DNA]</scope>
    <source>
        <strain evidence="1 2">SPF4F3</strain>
    </source>
</reference>
<accession>A0A8G2MTG2</accession>
<dbReference type="EMBL" id="SJLU01000006">
    <property type="protein sequence ID" value="TBX93808.1"/>
    <property type="molecule type" value="Genomic_DNA"/>
</dbReference>
<sequence>MGECDAERSAPNPGVARARWLLELMTVKAGACAEAPRRSLQLPFSFRSQALPMLIAFRCNIPAF</sequence>
<organism evidence="1 2">
    <name type="scientific">Rhizobium leguminosarum bv. viciae</name>
    <dbReference type="NCBI Taxonomy" id="387"/>
    <lineage>
        <taxon>Bacteria</taxon>
        <taxon>Pseudomonadati</taxon>
        <taxon>Pseudomonadota</taxon>
        <taxon>Alphaproteobacteria</taxon>
        <taxon>Hyphomicrobiales</taxon>
        <taxon>Rhizobiaceae</taxon>
        <taxon>Rhizobium/Agrobacterium group</taxon>
        <taxon>Rhizobium</taxon>
    </lineage>
</organism>
<protein>
    <submittedName>
        <fullName evidence="1">Uncharacterized protein</fullName>
    </submittedName>
</protein>
<dbReference type="AlphaFoldDB" id="A0A8G2MTG2"/>
<gene>
    <name evidence="1" type="ORF">E0H31_14995</name>
</gene>